<dbReference type="RefSeq" id="WP_282904767.1">
    <property type="nucleotide sequence ID" value="NZ_CP124855.1"/>
</dbReference>
<evidence type="ECO:0000313" key="3">
    <source>
        <dbReference type="Proteomes" id="UP001241656"/>
    </source>
</evidence>
<keyword evidence="3" id="KW-1185">Reference proteome</keyword>
<dbReference type="EMBL" id="CP124855">
    <property type="protein sequence ID" value="WHF51424.1"/>
    <property type="molecule type" value="Genomic_DNA"/>
</dbReference>
<name>A0ABY8RCK6_9FLAO</name>
<protein>
    <submittedName>
        <fullName evidence="2">GT-D fold domain-containing glycosyltransferase</fullName>
    </submittedName>
</protein>
<feature type="domain" description="Glycosyltransferase GT-D fold" evidence="1">
    <location>
        <begin position="43"/>
        <end position="266"/>
    </location>
</feature>
<dbReference type="InterPro" id="IPR014869">
    <property type="entry name" value="GT-D"/>
</dbReference>
<evidence type="ECO:0000259" key="1">
    <source>
        <dbReference type="Pfam" id="PF08759"/>
    </source>
</evidence>
<reference evidence="2 3" key="1">
    <citation type="submission" date="2023-05" db="EMBL/GenBank/DDBJ databases">
        <title>Genomic insight into Chryseobacterium sp. wdc7 isolated forest soil (Gotjawal).</title>
        <authorList>
            <person name="Park S.-J."/>
        </authorList>
    </citation>
    <scope>NUCLEOTIDE SEQUENCE [LARGE SCALE GENOMIC DNA]</scope>
    <source>
        <strain evidence="3">wdc7</strain>
    </source>
</reference>
<accession>A0ABY8RCK6</accession>
<sequence length="292" mass="33858">MKNYLYFLFWLIRTWPMRWSFPKYKIMTIEATIDDIVLNKKSICRFGDGEFILMLKERGLPFQDPDSLLSNKLIETIVNRNEKLIVAIPDSLARRKTHKRFVKVHWLMFINNYGGRLSKIIDKNYYYGNSNMTRLYAGMKDKTKSSEYFAKIKTIWNNQDVLIVEGELSRLGVGNDLLDNAKSIKRIISSNKNAFTKYDDIKNNALKYGEGKLILCALGPTATVLSSELCTAGYWALDIGHIDVEYMWMLMGANQRTAIKGRFVNESNNSEGYDLDEKDVIYYRNSIILELT</sequence>
<evidence type="ECO:0000313" key="2">
    <source>
        <dbReference type="EMBL" id="WHF51424.1"/>
    </source>
</evidence>
<dbReference type="Proteomes" id="UP001241656">
    <property type="component" value="Chromosome"/>
</dbReference>
<dbReference type="Pfam" id="PF08759">
    <property type="entry name" value="GT-D"/>
    <property type="match status" value="1"/>
</dbReference>
<gene>
    <name evidence="2" type="ORF">QGN23_13510</name>
</gene>
<proteinExistence type="predicted"/>
<organism evidence="2 3">
    <name type="scientific">Chryseobacterium gotjawalense</name>
    <dbReference type="NCBI Taxonomy" id="3042315"/>
    <lineage>
        <taxon>Bacteria</taxon>
        <taxon>Pseudomonadati</taxon>
        <taxon>Bacteroidota</taxon>
        <taxon>Flavobacteriia</taxon>
        <taxon>Flavobacteriales</taxon>
        <taxon>Weeksellaceae</taxon>
        <taxon>Chryseobacterium group</taxon>
        <taxon>Chryseobacterium</taxon>
    </lineage>
</organism>